<evidence type="ECO:0000259" key="7">
    <source>
        <dbReference type="Pfam" id="PF10469"/>
    </source>
</evidence>
<dbReference type="GO" id="GO:0005829">
    <property type="term" value="C:cytosol"/>
    <property type="evidence" value="ECO:0007669"/>
    <property type="project" value="TreeGrafter"/>
</dbReference>
<sequence length="478" mass="53047">MLGPQFFKSLRGICLLQRVLVAENINVRTAQGASRNLIKARQNSCYVSVLPQGQVNFIEMQPVTGTDYAVELETNSTEHGNDHLLSPAHGASTDPVAAEKSHLHCNVKELIAPEHEIVKRIKKRPKKPRGRKQKFKSSECSDNLMSELPFASTAVWKDLGFTKPEAKLKNKRKRGASGRVESEEDADTKKKKKETQRPNYFVSIPITNPKISEGVGVVQALVMQRDSRLTRALVPVGSLHITLLVTHLASQEEVNLAVCAVDQMKAVLRDLLRGRELILPFHGIGHFRNEVAFVELAQGEHLATLAQITGVVRKTFEEKGLSSGDGKAFKPHLTFMKLSKAPKLRSQGVKKLDPELYSDYAQHHFGDERVIRLDLCSMLKKKTPDGYYHQEASVTFDLFQSGPRAARTSVKRGPEPDDEELVSLSKRLVEDAVLRAVQQYMDETQHNGAASSDLARPSDNLNSNTVNTTTTDTSASSK</sequence>
<reference evidence="9" key="2">
    <citation type="submission" date="2025-08" db="UniProtKB">
        <authorList>
            <consortium name="Ensembl"/>
        </authorList>
    </citation>
    <scope>IDENTIFICATION</scope>
</reference>
<evidence type="ECO:0000313" key="9">
    <source>
        <dbReference type="Ensembl" id="ENSOMYP00000074144.2"/>
    </source>
</evidence>
<keyword evidence="10" id="KW-1185">Reference proteome</keyword>
<evidence type="ECO:0000256" key="1">
    <source>
        <dbReference type="ARBA" id="ARBA00004123"/>
    </source>
</evidence>
<dbReference type="Pfam" id="PF10469">
    <property type="entry name" value="AKAP7_NLS"/>
    <property type="match status" value="1"/>
</dbReference>
<dbReference type="SUPFAM" id="SSF55144">
    <property type="entry name" value="LigT-like"/>
    <property type="match status" value="1"/>
</dbReference>
<dbReference type="GeneTree" id="ENSGT00390000012756"/>
<feature type="region of interest" description="Disordered" evidence="6">
    <location>
        <begin position="116"/>
        <end position="138"/>
    </location>
</feature>
<evidence type="ECO:0000259" key="8">
    <source>
        <dbReference type="Pfam" id="PF10470"/>
    </source>
</evidence>
<feature type="region of interest" description="Disordered" evidence="6">
    <location>
        <begin position="167"/>
        <end position="194"/>
    </location>
</feature>
<feature type="compositionally biased region" description="Low complexity" evidence="6">
    <location>
        <begin position="458"/>
        <end position="478"/>
    </location>
</feature>
<gene>
    <name evidence="9" type="primary">AKAP7</name>
</gene>
<evidence type="ECO:0000256" key="6">
    <source>
        <dbReference type="SAM" id="MobiDB-lite"/>
    </source>
</evidence>
<dbReference type="GO" id="GO:0005634">
    <property type="term" value="C:nucleus"/>
    <property type="evidence" value="ECO:0007669"/>
    <property type="project" value="UniProtKB-SubCell"/>
</dbReference>
<protein>
    <submittedName>
        <fullName evidence="9">A-kinase anchoring protein 7</fullName>
    </submittedName>
</protein>
<dbReference type="InterPro" id="IPR019510">
    <property type="entry name" value="AKAP7-like_phosphoesterase"/>
</dbReference>
<keyword evidence="4" id="KW-0539">Nucleus</keyword>
<dbReference type="Proteomes" id="UP000694395">
    <property type="component" value="Chromosome 4"/>
</dbReference>
<dbReference type="Pfam" id="PF10470">
    <property type="entry name" value="AKAP7_RIRII_bdg"/>
    <property type="match status" value="1"/>
</dbReference>
<feature type="region of interest" description="Disordered" evidence="6">
    <location>
        <begin position="442"/>
        <end position="478"/>
    </location>
</feature>
<keyword evidence="3" id="KW-0963">Cytoplasm</keyword>
<name>A0A8C7W4Y0_ONCMY</name>
<evidence type="ECO:0000313" key="10">
    <source>
        <dbReference type="Proteomes" id="UP000694395"/>
    </source>
</evidence>
<evidence type="ECO:0000256" key="4">
    <source>
        <dbReference type="ARBA" id="ARBA00023242"/>
    </source>
</evidence>
<dbReference type="InterPro" id="IPR009097">
    <property type="entry name" value="Cyclic_Pdiesterase"/>
</dbReference>
<reference evidence="9" key="3">
    <citation type="submission" date="2025-09" db="UniProtKB">
        <authorList>
            <consortium name="Ensembl"/>
        </authorList>
    </citation>
    <scope>IDENTIFICATION</scope>
</reference>
<dbReference type="Ensembl" id="ENSOMYT00000080713.2">
    <property type="protein sequence ID" value="ENSOMYP00000074144.2"/>
    <property type="gene ID" value="ENSOMYG00000034289.2"/>
</dbReference>
<comment type="subcellular location">
    <subcellularLocation>
        <location evidence="2">Cytoplasm</location>
    </subcellularLocation>
    <subcellularLocation>
        <location evidence="1">Nucleus</location>
    </subcellularLocation>
</comment>
<comment type="subunit">
    <text evidence="5">Binds cAMP-dependent protein kinase (PKA). Interacts with PRKCA; only the cytoplasmic form is capable of interacting with PRKCA.</text>
</comment>
<dbReference type="Gene3D" id="3.90.1140.10">
    <property type="entry name" value="Cyclic phosphodiesterase"/>
    <property type="match status" value="1"/>
</dbReference>
<feature type="compositionally biased region" description="Basic residues" evidence="6">
    <location>
        <begin position="120"/>
        <end position="135"/>
    </location>
</feature>
<dbReference type="InterPro" id="IPR052641">
    <property type="entry name" value="AKAP7_isoform_gamma"/>
</dbReference>
<evidence type="ECO:0000256" key="5">
    <source>
        <dbReference type="ARBA" id="ARBA00038702"/>
    </source>
</evidence>
<dbReference type="PANTHER" id="PTHR15934">
    <property type="entry name" value="RNA 2',3'-CYCLIC PHOSPHODIESTERASE"/>
    <property type="match status" value="1"/>
</dbReference>
<organism evidence="9 10">
    <name type="scientific">Oncorhynchus mykiss</name>
    <name type="common">Rainbow trout</name>
    <name type="synonym">Salmo gairdneri</name>
    <dbReference type="NCBI Taxonomy" id="8022"/>
    <lineage>
        <taxon>Eukaryota</taxon>
        <taxon>Metazoa</taxon>
        <taxon>Chordata</taxon>
        <taxon>Craniata</taxon>
        <taxon>Vertebrata</taxon>
        <taxon>Euteleostomi</taxon>
        <taxon>Actinopterygii</taxon>
        <taxon>Neopterygii</taxon>
        <taxon>Teleostei</taxon>
        <taxon>Protacanthopterygii</taxon>
        <taxon>Salmoniformes</taxon>
        <taxon>Salmonidae</taxon>
        <taxon>Salmoninae</taxon>
        <taxon>Oncorhynchus</taxon>
    </lineage>
</organism>
<reference evidence="9" key="1">
    <citation type="submission" date="2020-07" db="EMBL/GenBank/DDBJ databases">
        <title>A long reads based de novo assembly of the rainbow trout Arlee double haploid line genome.</title>
        <authorList>
            <person name="Gao G."/>
            <person name="Palti Y."/>
        </authorList>
    </citation>
    <scope>NUCLEOTIDE SEQUENCE [LARGE SCALE GENOMIC DNA]</scope>
</reference>
<dbReference type="PANTHER" id="PTHR15934:SF6">
    <property type="entry name" value="A-KINASE ANCHOR PROTEIN 7 ISOFORM GAMMA"/>
    <property type="match status" value="1"/>
</dbReference>
<dbReference type="GO" id="GO:0034237">
    <property type="term" value="F:protein kinase A regulatory subunit binding"/>
    <property type="evidence" value="ECO:0007669"/>
    <property type="project" value="TreeGrafter"/>
</dbReference>
<dbReference type="AlphaFoldDB" id="A0A8C7W4Y0"/>
<evidence type="ECO:0000256" key="3">
    <source>
        <dbReference type="ARBA" id="ARBA00022490"/>
    </source>
</evidence>
<dbReference type="GO" id="GO:0010738">
    <property type="term" value="P:regulation of protein kinase A signaling"/>
    <property type="evidence" value="ECO:0007669"/>
    <property type="project" value="TreeGrafter"/>
</dbReference>
<accession>A0A8C7W4Y0</accession>
<feature type="domain" description="A-kinase anchor protein 7 RI-RII subunit-binding" evidence="8">
    <location>
        <begin position="415"/>
        <end position="446"/>
    </location>
</feature>
<proteinExistence type="predicted"/>
<dbReference type="InterPro" id="IPR019511">
    <property type="entry name" value="AKAP7_RI-RII-bd_dom"/>
</dbReference>
<evidence type="ECO:0000256" key="2">
    <source>
        <dbReference type="ARBA" id="ARBA00004496"/>
    </source>
</evidence>
<dbReference type="FunFam" id="3.90.1140.10:FF:000004">
    <property type="entry name" value="A-kinase anchoring protein 7 isoform X1"/>
    <property type="match status" value="1"/>
</dbReference>
<feature type="domain" description="A-kinase anchor protein 7-like phosphoesterase" evidence="7">
    <location>
        <begin position="198"/>
        <end position="396"/>
    </location>
</feature>